<dbReference type="EMBL" id="BSOG01000007">
    <property type="protein sequence ID" value="GLR15246.1"/>
    <property type="molecule type" value="Genomic_DNA"/>
</dbReference>
<reference evidence="5" key="1">
    <citation type="journal article" date="2019" name="Int. J. Syst. Evol. Microbiol.">
        <title>The Global Catalogue of Microorganisms (GCM) 10K type strain sequencing project: providing services to taxonomists for standard genome sequencing and annotation.</title>
        <authorList>
            <consortium name="The Broad Institute Genomics Platform"/>
            <consortium name="The Broad Institute Genome Sequencing Center for Infectious Disease"/>
            <person name="Wu L."/>
            <person name="Ma J."/>
        </authorList>
    </citation>
    <scope>NUCLEOTIDE SEQUENCE [LARGE SCALE GENOMIC DNA]</scope>
    <source>
        <strain evidence="5">NBRC 110044</strain>
    </source>
</reference>
<comment type="caution">
    <text evidence="4">The sequence shown here is derived from an EMBL/GenBank/DDBJ whole genome shotgun (WGS) entry which is preliminary data.</text>
</comment>
<evidence type="ECO:0000256" key="1">
    <source>
        <dbReference type="ARBA" id="ARBA00022801"/>
    </source>
</evidence>
<evidence type="ECO:0000259" key="3">
    <source>
        <dbReference type="PROSITE" id="PS50885"/>
    </source>
</evidence>
<dbReference type="PANTHER" id="PTHR43156:SF9">
    <property type="entry name" value="HAMP DOMAIN-CONTAINING PROTEIN"/>
    <property type="match status" value="1"/>
</dbReference>
<dbReference type="Gene3D" id="6.10.340.10">
    <property type="match status" value="1"/>
</dbReference>
<keyword evidence="2" id="KW-0812">Transmembrane</keyword>
<keyword evidence="5" id="KW-1185">Reference proteome</keyword>
<dbReference type="CDD" id="cd06225">
    <property type="entry name" value="HAMP"/>
    <property type="match status" value="1"/>
</dbReference>
<dbReference type="NCBIfam" id="NF038263">
    <property type="entry name" value="prot_phos_SiaA"/>
    <property type="match status" value="1"/>
</dbReference>
<keyword evidence="2" id="KW-0472">Membrane</keyword>
<dbReference type="RefSeq" id="WP_284198310.1">
    <property type="nucleotide sequence ID" value="NZ_BSOG01000007.1"/>
</dbReference>
<dbReference type="Proteomes" id="UP001156706">
    <property type="component" value="Unassembled WGS sequence"/>
</dbReference>
<keyword evidence="1" id="KW-0378">Hydrolase</keyword>
<proteinExistence type="predicted"/>
<feature type="domain" description="HAMP" evidence="3">
    <location>
        <begin position="335"/>
        <end position="387"/>
    </location>
</feature>
<organism evidence="4 5">
    <name type="scientific">Chitinimonas prasina</name>
    <dbReference type="NCBI Taxonomy" id="1434937"/>
    <lineage>
        <taxon>Bacteria</taxon>
        <taxon>Pseudomonadati</taxon>
        <taxon>Pseudomonadota</taxon>
        <taxon>Betaproteobacteria</taxon>
        <taxon>Neisseriales</taxon>
        <taxon>Chitinibacteraceae</taxon>
        <taxon>Chitinimonas</taxon>
    </lineage>
</organism>
<feature type="transmembrane region" description="Helical" evidence="2">
    <location>
        <begin position="310"/>
        <end position="333"/>
    </location>
</feature>
<evidence type="ECO:0000313" key="5">
    <source>
        <dbReference type="Proteomes" id="UP001156706"/>
    </source>
</evidence>
<dbReference type="InterPro" id="IPR036457">
    <property type="entry name" value="PPM-type-like_dom_sf"/>
</dbReference>
<dbReference type="Pfam" id="PF07228">
    <property type="entry name" value="SpoIIE"/>
    <property type="match status" value="1"/>
</dbReference>
<dbReference type="SUPFAM" id="SSF81606">
    <property type="entry name" value="PP2C-like"/>
    <property type="match status" value="1"/>
</dbReference>
<dbReference type="SMART" id="SM00304">
    <property type="entry name" value="HAMP"/>
    <property type="match status" value="1"/>
</dbReference>
<dbReference type="InterPro" id="IPR001932">
    <property type="entry name" value="PPM-type_phosphatase-like_dom"/>
</dbReference>
<dbReference type="SUPFAM" id="SSF158472">
    <property type="entry name" value="HAMP domain-like"/>
    <property type="match status" value="1"/>
</dbReference>
<sequence length="661" mass="72758">MAALGLRGKSLLALVLACLIALIPAVLIGWQLVDNIRNHFGLAYARNFTQLNQQKILAPISRELALSMRLADSEVTRQWLQDETNPAKSALFFREAEGYRRDFRDHSYFVISNSSRRYFLNEAGKPASTEPRYTLDPADSNDAWFFNTMRSTAPYNININHDHKLKVTRVWFNVVVSVGDRKLGLAGTGLDLSNFLRDFIVSGEKGVTPMILDRHGAIQAHPDETLIAFNSGTQQNAGGSTLFRLLKPDDENAVRQTMQAAEAMPNGVHTTWISLGGKQQLLAIAYLPELQWHVATAVDLHTAKVLDAGWLAPAAIALGMLLVALLLGFGYAAEHLVLKPLRRLHQSARAIAAGEYDVALPHGSQDEIGELSRAFGIMADKVRSHTTELESRVRERTQALERANREMVAAHKKIDDSIDYASLIQRAILPNRQLVSALGERHAVLWRPRDVVGGDFYVYRAADDACLFGVVDCAGHGVPGALMTMLGHAALDQAILDVGLDDPAGILSRADQIIRSMLRDEPERQALATNMDVGLAYVDLKQRQVTFAGAKIALYFSDGDVVDELPGARRAIGDKRVGHYSNEHVPLLPGRTFYLSTDGFLDQAGGELGFGFGTSRFAEMLARHARLPLAEQGEAFAATLAAYQGEHAQRDDITMLCFRFD</sequence>
<dbReference type="PROSITE" id="PS50885">
    <property type="entry name" value="HAMP"/>
    <property type="match status" value="1"/>
</dbReference>
<evidence type="ECO:0000313" key="4">
    <source>
        <dbReference type="EMBL" id="GLR15246.1"/>
    </source>
</evidence>
<name>A0ABQ5YJS7_9NEIS</name>
<protein>
    <recommendedName>
        <fullName evidence="3">HAMP domain-containing protein</fullName>
    </recommendedName>
</protein>
<dbReference type="SMART" id="SM00331">
    <property type="entry name" value="PP2C_SIG"/>
    <property type="match status" value="1"/>
</dbReference>
<dbReference type="InterPro" id="IPR003660">
    <property type="entry name" value="HAMP_dom"/>
</dbReference>
<keyword evidence="2" id="KW-1133">Transmembrane helix</keyword>
<accession>A0ABQ5YJS7</accession>
<dbReference type="Gene3D" id="3.60.40.10">
    <property type="entry name" value="PPM-type phosphatase domain"/>
    <property type="match status" value="1"/>
</dbReference>
<dbReference type="InterPro" id="IPR052016">
    <property type="entry name" value="Bact_Sigma-Reg"/>
</dbReference>
<dbReference type="Pfam" id="PF00672">
    <property type="entry name" value="HAMP"/>
    <property type="match status" value="1"/>
</dbReference>
<dbReference type="PANTHER" id="PTHR43156">
    <property type="entry name" value="STAGE II SPORULATION PROTEIN E-RELATED"/>
    <property type="match status" value="1"/>
</dbReference>
<evidence type="ECO:0000256" key="2">
    <source>
        <dbReference type="SAM" id="Phobius"/>
    </source>
</evidence>
<dbReference type="Gene3D" id="3.30.450.20">
    <property type="entry name" value="PAS domain"/>
    <property type="match status" value="1"/>
</dbReference>
<gene>
    <name evidence="4" type="ORF">GCM10007907_40360</name>
</gene>